<comment type="caution">
    <text evidence="1">The sequence shown here is derived from an EMBL/GenBank/DDBJ whole genome shotgun (WGS) entry which is preliminary data.</text>
</comment>
<name>A0A917FY78_9BACL</name>
<sequence>MSKLDANERWKSKMLLTDHVEQYERKEEEKTTGSKMLTNDEREMIRDLILLPHIDTMVGKSLKEIEHSGNVLKRAYLMAGQAIQRRIMRDTYQLQKELKQRNIKFFADEQDEFISYHKIFCRGYQERFGLTRDVMRTEISLRLTKYTAELGEALRNILNNVIKK</sequence>
<accession>A0A917FY78</accession>
<reference evidence="1" key="1">
    <citation type="journal article" date="2014" name="Int. J. Syst. Evol. Microbiol.">
        <title>Complete genome sequence of Corynebacterium casei LMG S-19264T (=DSM 44701T), isolated from a smear-ripened cheese.</title>
        <authorList>
            <consortium name="US DOE Joint Genome Institute (JGI-PGF)"/>
            <person name="Walter F."/>
            <person name="Albersmeier A."/>
            <person name="Kalinowski J."/>
            <person name="Ruckert C."/>
        </authorList>
    </citation>
    <scope>NUCLEOTIDE SEQUENCE</scope>
    <source>
        <strain evidence="1">CGMCC 1.16134</strain>
    </source>
</reference>
<dbReference type="InterPro" id="IPR058600">
    <property type="entry name" value="YhjD-like"/>
</dbReference>
<dbReference type="EMBL" id="BMKR01000066">
    <property type="protein sequence ID" value="GGG13921.1"/>
    <property type="molecule type" value="Genomic_DNA"/>
</dbReference>
<proteinExistence type="predicted"/>
<gene>
    <name evidence="1" type="ORF">GCM10010912_67920</name>
</gene>
<dbReference type="Pfam" id="PF26325">
    <property type="entry name" value="YhjD"/>
    <property type="match status" value="1"/>
</dbReference>
<dbReference type="Proteomes" id="UP000637643">
    <property type="component" value="Unassembled WGS sequence"/>
</dbReference>
<keyword evidence="2" id="KW-1185">Reference proteome</keyword>
<evidence type="ECO:0000313" key="2">
    <source>
        <dbReference type="Proteomes" id="UP000637643"/>
    </source>
</evidence>
<protein>
    <submittedName>
        <fullName evidence="1">Uncharacterized protein</fullName>
    </submittedName>
</protein>
<evidence type="ECO:0000313" key="1">
    <source>
        <dbReference type="EMBL" id="GGG13921.1"/>
    </source>
</evidence>
<dbReference type="RefSeq" id="WP_189032579.1">
    <property type="nucleotide sequence ID" value="NZ_BMKR01000066.1"/>
</dbReference>
<organism evidence="1 2">
    <name type="scientific">Paenibacillus albidus</name>
    <dbReference type="NCBI Taxonomy" id="2041023"/>
    <lineage>
        <taxon>Bacteria</taxon>
        <taxon>Bacillati</taxon>
        <taxon>Bacillota</taxon>
        <taxon>Bacilli</taxon>
        <taxon>Bacillales</taxon>
        <taxon>Paenibacillaceae</taxon>
        <taxon>Paenibacillus</taxon>
    </lineage>
</organism>
<dbReference type="AlphaFoldDB" id="A0A917FY78"/>
<reference evidence="1" key="2">
    <citation type="submission" date="2020-09" db="EMBL/GenBank/DDBJ databases">
        <authorList>
            <person name="Sun Q."/>
            <person name="Zhou Y."/>
        </authorList>
    </citation>
    <scope>NUCLEOTIDE SEQUENCE</scope>
    <source>
        <strain evidence="1">CGMCC 1.16134</strain>
    </source>
</reference>